<keyword evidence="4" id="KW-0067">ATP-binding</keyword>
<dbReference type="InterPro" id="IPR039430">
    <property type="entry name" value="Thymidylate_kin-like_dom"/>
</dbReference>
<sequence length="207" mass="23015">MTAGIRGFRILAVEGIDGSGKTTLVRRVAEAMGSAARMERLSPHMGGVFRELVDSPADSSVRYQDVIPGSLRRFAYVADAISQFHYLDSAYSGHDWVLFDRWLPTYDVYCEGESVHDEWCRELAGLLPVPDLLIRLRTSPKVAAGRVRSRGDWTADHWSPQRLLEDLTRLDLGYDRALAETPHVVVDGDRGADAVYEEVLGLVRAVG</sequence>
<dbReference type="RefSeq" id="WP_328964421.1">
    <property type="nucleotide sequence ID" value="NZ_CP108090.1"/>
</dbReference>
<gene>
    <name evidence="6" type="ORF">OG517_34280</name>
</gene>
<evidence type="ECO:0000313" key="6">
    <source>
        <dbReference type="EMBL" id="WUQ16079.1"/>
    </source>
</evidence>
<dbReference type="Pfam" id="PF02223">
    <property type="entry name" value="Thymidylate_kin"/>
    <property type="match status" value="1"/>
</dbReference>
<evidence type="ECO:0000256" key="3">
    <source>
        <dbReference type="ARBA" id="ARBA00022741"/>
    </source>
</evidence>
<dbReference type="PANTHER" id="PTHR10344">
    <property type="entry name" value="THYMIDYLATE KINASE"/>
    <property type="match status" value="1"/>
</dbReference>
<keyword evidence="7" id="KW-1185">Reference proteome</keyword>
<evidence type="ECO:0000313" key="7">
    <source>
        <dbReference type="Proteomes" id="UP001432039"/>
    </source>
</evidence>
<organism evidence="6 7">
    <name type="scientific">Streptomyces virginiae</name>
    <name type="common">Streptomyces cinnamonensis</name>
    <dbReference type="NCBI Taxonomy" id="1961"/>
    <lineage>
        <taxon>Bacteria</taxon>
        <taxon>Bacillati</taxon>
        <taxon>Actinomycetota</taxon>
        <taxon>Actinomycetes</taxon>
        <taxon>Kitasatosporales</taxon>
        <taxon>Streptomycetaceae</taxon>
        <taxon>Streptomyces</taxon>
    </lineage>
</organism>
<dbReference type="SUPFAM" id="SSF52540">
    <property type="entry name" value="P-loop containing nucleoside triphosphate hydrolases"/>
    <property type="match status" value="1"/>
</dbReference>
<accession>A0ABZ1TJS6</accession>
<evidence type="ECO:0000256" key="2">
    <source>
        <dbReference type="ARBA" id="ARBA00017144"/>
    </source>
</evidence>
<keyword evidence="3" id="KW-0547">Nucleotide-binding</keyword>
<evidence type="ECO:0000256" key="1">
    <source>
        <dbReference type="ARBA" id="ARBA00009776"/>
    </source>
</evidence>
<protein>
    <recommendedName>
        <fullName evidence="2">Thymidylate kinase</fullName>
    </recommendedName>
</protein>
<dbReference type="Proteomes" id="UP001432039">
    <property type="component" value="Chromosome"/>
</dbReference>
<dbReference type="InterPro" id="IPR027417">
    <property type="entry name" value="P-loop_NTPase"/>
</dbReference>
<name>A0ABZ1TJS6_STRVG</name>
<feature type="domain" description="Thymidylate kinase-like" evidence="5">
    <location>
        <begin position="13"/>
        <end position="197"/>
    </location>
</feature>
<proteinExistence type="inferred from homology"/>
<evidence type="ECO:0000259" key="5">
    <source>
        <dbReference type="Pfam" id="PF02223"/>
    </source>
</evidence>
<dbReference type="PANTHER" id="PTHR10344:SF4">
    <property type="entry name" value="UMP-CMP KINASE 2, MITOCHONDRIAL"/>
    <property type="match status" value="1"/>
</dbReference>
<reference evidence="6" key="1">
    <citation type="submission" date="2022-10" db="EMBL/GenBank/DDBJ databases">
        <title>The complete genomes of actinobacterial strains from the NBC collection.</title>
        <authorList>
            <person name="Joergensen T.S."/>
            <person name="Alvarez Arevalo M."/>
            <person name="Sterndorff E.B."/>
            <person name="Faurdal D."/>
            <person name="Vuksanovic O."/>
            <person name="Mourched A.-S."/>
            <person name="Charusanti P."/>
            <person name="Shaw S."/>
            <person name="Blin K."/>
            <person name="Weber T."/>
        </authorList>
    </citation>
    <scope>NUCLEOTIDE SEQUENCE</scope>
    <source>
        <strain evidence="6">NBC_00248</strain>
    </source>
</reference>
<dbReference type="Gene3D" id="3.40.50.300">
    <property type="entry name" value="P-loop containing nucleotide triphosphate hydrolases"/>
    <property type="match status" value="1"/>
</dbReference>
<evidence type="ECO:0000256" key="4">
    <source>
        <dbReference type="ARBA" id="ARBA00022840"/>
    </source>
</evidence>
<comment type="similarity">
    <text evidence="1">Belongs to the thymidylate kinase family.</text>
</comment>
<dbReference type="EMBL" id="CP108090">
    <property type="protein sequence ID" value="WUQ16079.1"/>
    <property type="molecule type" value="Genomic_DNA"/>
</dbReference>